<keyword evidence="3" id="KW-1185">Reference proteome</keyword>
<accession>A0ABT0BB67</accession>
<dbReference type="RefSeq" id="WP_244018076.1">
    <property type="nucleotide sequence ID" value="NZ_JALHLF010000014.1"/>
</dbReference>
<gene>
    <name evidence="2" type="ORF">MTR62_06220</name>
</gene>
<organism evidence="2 3">
    <name type="scientific">Novosphingobium organovorum</name>
    <dbReference type="NCBI Taxonomy" id="2930092"/>
    <lineage>
        <taxon>Bacteria</taxon>
        <taxon>Pseudomonadati</taxon>
        <taxon>Pseudomonadota</taxon>
        <taxon>Alphaproteobacteria</taxon>
        <taxon>Sphingomonadales</taxon>
        <taxon>Sphingomonadaceae</taxon>
        <taxon>Novosphingobium</taxon>
    </lineage>
</organism>
<dbReference type="PANTHER" id="PTHR30373">
    <property type="entry name" value="UPF0603 PROTEIN YGCG"/>
    <property type="match status" value="1"/>
</dbReference>
<dbReference type="Gene3D" id="3.10.310.50">
    <property type="match status" value="1"/>
</dbReference>
<name>A0ABT0BB67_9SPHN</name>
<reference evidence="2" key="1">
    <citation type="submission" date="2022-03" db="EMBL/GenBank/DDBJ databases">
        <title>Identification of a novel bacterium isolated from mangrove sediments.</title>
        <authorList>
            <person name="Pan X."/>
        </authorList>
    </citation>
    <scope>NUCLEOTIDE SEQUENCE</scope>
    <source>
        <strain evidence="2">B1949</strain>
    </source>
</reference>
<sequence length="194" mass="20366">MGSDDRALSRSAVIVRRLARALATGLLLATLGALPACGRTASKPEASRTTASAPSASDTLVLHGRVNDAANALAPESEARLDAQLAALEQRTGHQMVIATTPSLGGEPIARYSLALARRWKIGRKGIDDGVLIVLAPQDRTVRIEVGYGLEKALPDALCARIIQQDMLGAFRREDYAAGLEAGIGARIAHLPAD</sequence>
<dbReference type="EMBL" id="JALHLF010000014">
    <property type="protein sequence ID" value="MCJ2182297.1"/>
    <property type="molecule type" value="Genomic_DNA"/>
</dbReference>
<proteinExistence type="predicted"/>
<dbReference type="Proteomes" id="UP001162881">
    <property type="component" value="Unassembled WGS sequence"/>
</dbReference>
<dbReference type="InterPro" id="IPR007621">
    <property type="entry name" value="TPM_dom"/>
</dbReference>
<dbReference type="PANTHER" id="PTHR30373:SF2">
    <property type="entry name" value="UPF0603 PROTEIN YGCG"/>
    <property type="match status" value="1"/>
</dbReference>
<dbReference type="Pfam" id="PF04536">
    <property type="entry name" value="TPM_phosphatase"/>
    <property type="match status" value="1"/>
</dbReference>
<evidence type="ECO:0000313" key="3">
    <source>
        <dbReference type="Proteomes" id="UP001162881"/>
    </source>
</evidence>
<protein>
    <submittedName>
        <fullName evidence="2">TPM domain-containing protein</fullName>
    </submittedName>
</protein>
<evidence type="ECO:0000313" key="2">
    <source>
        <dbReference type="EMBL" id="MCJ2182297.1"/>
    </source>
</evidence>
<comment type="caution">
    <text evidence="2">The sequence shown here is derived from an EMBL/GenBank/DDBJ whole genome shotgun (WGS) entry which is preliminary data.</text>
</comment>
<evidence type="ECO:0000259" key="1">
    <source>
        <dbReference type="Pfam" id="PF04536"/>
    </source>
</evidence>
<feature type="domain" description="TPM" evidence="1">
    <location>
        <begin position="66"/>
        <end position="186"/>
    </location>
</feature>